<comment type="caution">
    <text evidence="4">The sequence shown here is derived from an EMBL/GenBank/DDBJ whole genome shotgun (WGS) entry which is preliminary data.</text>
</comment>
<dbReference type="SUPFAM" id="SSF53383">
    <property type="entry name" value="PLP-dependent transferases"/>
    <property type="match status" value="1"/>
</dbReference>
<dbReference type="GO" id="GO:0019346">
    <property type="term" value="P:transsulfuration"/>
    <property type="evidence" value="ECO:0007669"/>
    <property type="project" value="InterPro"/>
</dbReference>
<sequence length="68" mass="7563">MVTATLKGDIQSLKRFIGGLHYFVLAESLGGVESMINHSASMSHGSMSKEEAGGYWDLRHDATFLRRY</sequence>
<dbReference type="GO" id="GO:0030170">
    <property type="term" value="F:pyridoxal phosphate binding"/>
    <property type="evidence" value="ECO:0007669"/>
    <property type="project" value="InterPro"/>
</dbReference>
<comment type="similarity">
    <text evidence="3">Belongs to the trans-sulfuration enzymes family.</text>
</comment>
<dbReference type="InterPro" id="IPR015424">
    <property type="entry name" value="PyrdxlP-dep_Trfase"/>
</dbReference>
<evidence type="ECO:0000313" key="4">
    <source>
        <dbReference type="EMBL" id="STW79247.1"/>
    </source>
</evidence>
<dbReference type="InterPro" id="IPR015422">
    <property type="entry name" value="PyrdxlP-dep_Trfase_small"/>
</dbReference>
<accession>A0A7H4PLH4</accession>
<dbReference type="EC" id="2.5.1.48" evidence="4"/>
<comment type="cofactor">
    <cofactor evidence="1 3">
        <name>pyridoxal 5'-phosphate</name>
        <dbReference type="ChEBI" id="CHEBI:597326"/>
    </cofactor>
</comment>
<dbReference type="EMBL" id="UGMS01000003">
    <property type="protein sequence ID" value="STW79247.1"/>
    <property type="molecule type" value="Genomic_DNA"/>
</dbReference>
<organism evidence="4 5">
    <name type="scientific">Klebsiella michiganensis</name>
    <dbReference type="NCBI Taxonomy" id="1134687"/>
    <lineage>
        <taxon>Bacteria</taxon>
        <taxon>Pseudomonadati</taxon>
        <taxon>Pseudomonadota</taxon>
        <taxon>Gammaproteobacteria</taxon>
        <taxon>Enterobacterales</taxon>
        <taxon>Enterobacteriaceae</taxon>
        <taxon>Klebsiella/Raoultella group</taxon>
        <taxon>Klebsiella</taxon>
    </lineage>
</organism>
<proteinExistence type="inferred from homology"/>
<dbReference type="Gene3D" id="3.90.1150.10">
    <property type="entry name" value="Aspartate Aminotransferase, domain 1"/>
    <property type="match status" value="1"/>
</dbReference>
<dbReference type="Pfam" id="PF01053">
    <property type="entry name" value="Cys_Met_Meta_PP"/>
    <property type="match status" value="1"/>
</dbReference>
<keyword evidence="4" id="KW-0808">Transferase</keyword>
<dbReference type="GO" id="GO:0003962">
    <property type="term" value="F:cystathionine gamma-synthase activity"/>
    <property type="evidence" value="ECO:0007669"/>
    <property type="project" value="UniProtKB-EC"/>
</dbReference>
<evidence type="ECO:0000256" key="3">
    <source>
        <dbReference type="RuleBase" id="RU362118"/>
    </source>
</evidence>
<name>A0A7H4PLH4_9ENTR</name>
<keyword evidence="2 3" id="KW-0663">Pyridoxal phosphate</keyword>
<evidence type="ECO:0000256" key="1">
    <source>
        <dbReference type="ARBA" id="ARBA00001933"/>
    </source>
</evidence>
<dbReference type="Proteomes" id="UP000254863">
    <property type="component" value="Unassembled WGS sequence"/>
</dbReference>
<protein>
    <submittedName>
        <fullName evidence="4">Cystathionine gamma-synthase</fullName>
        <ecNumber evidence="4">2.5.1.48</ecNumber>
    </submittedName>
</protein>
<dbReference type="AlphaFoldDB" id="A0A7H4PLH4"/>
<reference evidence="4 5" key="1">
    <citation type="submission" date="2018-06" db="EMBL/GenBank/DDBJ databases">
        <authorList>
            <consortium name="Pathogen Informatics"/>
            <person name="Doyle S."/>
        </authorList>
    </citation>
    <scope>NUCLEOTIDE SEQUENCE [LARGE SCALE GENOMIC DNA]</scope>
    <source>
        <strain evidence="4 5">NCTC11685</strain>
    </source>
</reference>
<evidence type="ECO:0000256" key="2">
    <source>
        <dbReference type="ARBA" id="ARBA00022898"/>
    </source>
</evidence>
<gene>
    <name evidence="4" type="primary">metB_5</name>
    <name evidence="4" type="ORF">NCTC11685_06574</name>
</gene>
<dbReference type="InterPro" id="IPR000277">
    <property type="entry name" value="Cys/Met-Metab_PyrdxlP-dep_enz"/>
</dbReference>
<evidence type="ECO:0000313" key="5">
    <source>
        <dbReference type="Proteomes" id="UP000254863"/>
    </source>
</evidence>